<keyword evidence="1" id="KW-1133">Transmembrane helix</keyword>
<reference evidence="2 3" key="1">
    <citation type="submission" date="2007-03" db="EMBL/GenBank/DDBJ databases">
        <authorList>
            <person name="Fulton L."/>
            <person name="Clifton S."/>
            <person name="Fulton B."/>
            <person name="Xu J."/>
            <person name="Minx P."/>
            <person name="Pepin K.H."/>
            <person name="Johnson M."/>
            <person name="Thiruvilangam P."/>
            <person name="Bhonagiri V."/>
            <person name="Nash W.E."/>
            <person name="Mardis E.R."/>
            <person name="Wilson R.K."/>
        </authorList>
    </citation>
    <scope>NUCLEOTIDE SEQUENCE [LARGE SCALE GENOMIC DNA]</scope>
    <source>
        <strain evidence="2 3">ATCC 27756</strain>
    </source>
</reference>
<organism evidence="2 3">
    <name type="scientific">[Ruminococcus] torques ATCC 27756</name>
    <dbReference type="NCBI Taxonomy" id="411460"/>
    <lineage>
        <taxon>Bacteria</taxon>
        <taxon>Bacillati</taxon>
        <taxon>Bacillota</taxon>
        <taxon>Clostridia</taxon>
        <taxon>Lachnospirales</taxon>
        <taxon>Lachnospiraceae</taxon>
        <taxon>Mediterraneibacter</taxon>
    </lineage>
</organism>
<keyword evidence="1" id="KW-0472">Membrane</keyword>
<name>A5KK51_9FIRM</name>
<feature type="transmembrane region" description="Helical" evidence="1">
    <location>
        <begin position="221"/>
        <end position="240"/>
    </location>
</feature>
<accession>A5KK51</accession>
<comment type="caution">
    <text evidence="2">The sequence shown here is derived from an EMBL/GenBank/DDBJ whole genome shotgun (WGS) entry which is preliminary data.</text>
</comment>
<evidence type="ECO:0000313" key="3">
    <source>
        <dbReference type="Proteomes" id="UP000003577"/>
    </source>
</evidence>
<dbReference type="Proteomes" id="UP000003577">
    <property type="component" value="Unassembled WGS sequence"/>
</dbReference>
<dbReference type="HOGENOM" id="CLU_920972_0_0_9"/>
<proteinExistence type="predicted"/>
<dbReference type="AlphaFoldDB" id="A5KK51"/>
<gene>
    <name evidence="2" type="ORF">RUMTOR_00602</name>
</gene>
<protein>
    <submittedName>
        <fullName evidence="2">Uncharacterized protein</fullName>
    </submittedName>
</protein>
<dbReference type="EMBL" id="AAVP02000001">
    <property type="protein sequence ID" value="EDK25706.1"/>
    <property type="molecule type" value="Genomic_DNA"/>
</dbReference>
<evidence type="ECO:0000256" key="1">
    <source>
        <dbReference type="SAM" id="Phobius"/>
    </source>
</evidence>
<sequence>MLNISFLKHKTSQTDCGCHKCKSNQQRSNRHFRCNLCSKKRNLPAHSIIDHMKIFQSDFCKHTINKTIKNNKCIHTQTNTYHNADYIISDHKRNTHYDHQKSKMQYRLKKKIKRKCSFISQYNFMEKQFVCHCLYNEEQHHRQYCIKEQTYGFGTYDQTSVFHLTCYIFHKSARYICRRIQDCKDDHKHRNGLSFYICKKHIENRNLFPRFCRRRHIHSKIHLTAFLFFHCIFIILLPILKRICIHFTRCKRCCHNHKNSKNCPDYIEAFCFKHTEQFHSYHIKHCRHLLSDSENNFQVLRL</sequence>
<dbReference type="PaxDb" id="411460-RUMTOR_00602"/>
<reference evidence="2 3" key="2">
    <citation type="submission" date="2007-04" db="EMBL/GenBank/DDBJ databases">
        <title>Draft genome sequence of Ruminococcus torques (ATCC 27756).</title>
        <authorList>
            <person name="Sudarsanam P."/>
            <person name="Ley R."/>
            <person name="Guruge J."/>
            <person name="Turnbaugh P.J."/>
            <person name="Mahowald M."/>
            <person name="Liep D."/>
            <person name="Gordon J."/>
        </authorList>
    </citation>
    <scope>NUCLEOTIDE SEQUENCE [LARGE SCALE GENOMIC DNA]</scope>
    <source>
        <strain evidence="2 3">ATCC 27756</strain>
    </source>
</reference>
<evidence type="ECO:0000313" key="2">
    <source>
        <dbReference type="EMBL" id="EDK25706.1"/>
    </source>
</evidence>
<keyword evidence="1" id="KW-0812">Transmembrane</keyword>